<feature type="site" description="Interaction with substrate tRNA" evidence="10">
    <location>
        <position position="143"/>
    </location>
</feature>
<evidence type="ECO:0000256" key="13">
    <source>
        <dbReference type="RuleBase" id="RU003785"/>
    </source>
</evidence>
<dbReference type="EMBL" id="MNZT01000020">
    <property type="protein sequence ID" value="OIP98952.1"/>
    <property type="molecule type" value="Genomic_DNA"/>
</dbReference>
<keyword evidence="4 10" id="KW-0808">Transferase</keyword>
<dbReference type="Gene3D" id="3.40.50.300">
    <property type="entry name" value="P-loop containing nucleotide triphosphate hydrolases"/>
    <property type="match status" value="1"/>
</dbReference>
<evidence type="ECO:0000256" key="5">
    <source>
        <dbReference type="ARBA" id="ARBA00022694"/>
    </source>
</evidence>
<keyword evidence="5 10" id="KW-0819">tRNA processing</keyword>
<comment type="cofactor">
    <cofactor evidence="1 10">
        <name>Mg(2+)</name>
        <dbReference type="ChEBI" id="CHEBI:18420"/>
    </cofactor>
</comment>
<evidence type="ECO:0000256" key="1">
    <source>
        <dbReference type="ARBA" id="ARBA00001946"/>
    </source>
</evidence>
<dbReference type="SUPFAM" id="SSF52540">
    <property type="entry name" value="P-loop containing nucleoside triphosphate hydrolases"/>
    <property type="match status" value="2"/>
</dbReference>
<dbReference type="HAMAP" id="MF_00185">
    <property type="entry name" value="IPP_trans"/>
    <property type="match status" value="1"/>
</dbReference>
<evidence type="ECO:0000256" key="8">
    <source>
        <dbReference type="ARBA" id="ARBA00022842"/>
    </source>
</evidence>
<feature type="region of interest" description="Interaction with substrate tRNA" evidence="10">
    <location>
        <begin position="40"/>
        <end position="43"/>
    </location>
</feature>
<dbReference type="GO" id="GO:0006400">
    <property type="term" value="P:tRNA modification"/>
    <property type="evidence" value="ECO:0007669"/>
    <property type="project" value="TreeGrafter"/>
</dbReference>
<evidence type="ECO:0000256" key="11">
    <source>
        <dbReference type="RuleBase" id="RU003783"/>
    </source>
</evidence>
<dbReference type="AlphaFoldDB" id="A0A1J5J605"/>
<name>A0A1J5J605_9BACT</name>
<evidence type="ECO:0000256" key="2">
    <source>
        <dbReference type="ARBA" id="ARBA00003213"/>
    </source>
</evidence>
<dbReference type="GO" id="GO:0052381">
    <property type="term" value="F:tRNA dimethylallyltransferase activity"/>
    <property type="evidence" value="ECO:0007669"/>
    <property type="project" value="UniProtKB-UniRule"/>
</dbReference>
<organism evidence="14 15">
    <name type="scientific">Candidatus Wirthbacteria bacterium CG2_30_54_11</name>
    <dbReference type="NCBI Taxonomy" id="1817892"/>
    <lineage>
        <taxon>Bacteria</taxon>
        <taxon>Candidatus Wirthbacteria</taxon>
    </lineage>
</organism>
<keyword evidence="6 10" id="KW-0547">Nucleotide-binding</keyword>
<gene>
    <name evidence="10" type="primary">miaA</name>
    <name evidence="14" type="ORF">AUK40_01045</name>
</gene>
<dbReference type="Proteomes" id="UP000183245">
    <property type="component" value="Unassembled WGS sequence"/>
</dbReference>
<evidence type="ECO:0000313" key="14">
    <source>
        <dbReference type="EMBL" id="OIP98952.1"/>
    </source>
</evidence>
<comment type="catalytic activity">
    <reaction evidence="9 10 11">
        <text>adenosine(37) in tRNA + dimethylallyl diphosphate = N(6)-dimethylallyladenosine(37) in tRNA + diphosphate</text>
        <dbReference type="Rhea" id="RHEA:26482"/>
        <dbReference type="Rhea" id="RHEA-COMP:10162"/>
        <dbReference type="Rhea" id="RHEA-COMP:10375"/>
        <dbReference type="ChEBI" id="CHEBI:33019"/>
        <dbReference type="ChEBI" id="CHEBI:57623"/>
        <dbReference type="ChEBI" id="CHEBI:74411"/>
        <dbReference type="ChEBI" id="CHEBI:74415"/>
        <dbReference type="EC" id="2.5.1.75"/>
    </reaction>
</comment>
<keyword evidence="8 10" id="KW-0460">Magnesium</keyword>
<keyword evidence="7 10" id="KW-0067">ATP-binding</keyword>
<reference evidence="14 15" key="1">
    <citation type="journal article" date="2016" name="Environ. Microbiol.">
        <title>Genomic resolution of a cold subsurface aquifer community provides metabolic insights for novel microbes adapted to high CO concentrations.</title>
        <authorList>
            <person name="Probst A.J."/>
            <person name="Castelle C.J."/>
            <person name="Singh A."/>
            <person name="Brown C.T."/>
            <person name="Anantharaman K."/>
            <person name="Sharon I."/>
            <person name="Hug L.A."/>
            <person name="Burstein D."/>
            <person name="Emerson J.B."/>
            <person name="Thomas B.C."/>
            <person name="Banfield J.F."/>
        </authorList>
    </citation>
    <scope>NUCLEOTIDE SEQUENCE [LARGE SCALE GENOMIC DNA]</scope>
    <source>
        <strain evidence="14">CG2_30_54_11</strain>
    </source>
</reference>
<comment type="similarity">
    <text evidence="3 10 13">Belongs to the IPP transferase family.</text>
</comment>
<dbReference type="Pfam" id="PF01715">
    <property type="entry name" value="IPPT"/>
    <property type="match status" value="1"/>
</dbReference>
<comment type="caution">
    <text evidence="14">The sequence shown here is derived from an EMBL/GenBank/DDBJ whole genome shotgun (WGS) entry which is preliminary data.</text>
</comment>
<proteinExistence type="inferred from homology"/>
<dbReference type="GO" id="GO:0005524">
    <property type="term" value="F:ATP binding"/>
    <property type="evidence" value="ECO:0007669"/>
    <property type="project" value="UniProtKB-UniRule"/>
</dbReference>
<evidence type="ECO:0000256" key="10">
    <source>
        <dbReference type="HAMAP-Rule" id="MF_00185"/>
    </source>
</evidence>
<evidence type="ECO:0000256" key="4">
    <source>
        <dbReference type="ARBA" id="ARBA00022679"/>
    </source>
</evidence>
<dbReference type="Gene3D" id="1.10.20.140">
    <property type="match status" value="1"/>
</dbReference>
<dbReference type="PANTHER" id="PTHR11088">
    <property type="entry name" value="TRNA DIMETHYLALLYLTRANSFERASE"/>
    <property type="match status" value="1"/>
</dbReference>
<dbReference type="InterPro" id="IPR027417">
    <property type="entry name" value="P-loop_NTPase"/>
</dbReference>
<feature type="binding site" evidence="10">
    <location>
        <begin position="15"/>
        <end position="22"/>
    </location>
    <ligand>
        <name>ATP</name>
        <dbReference type="ChEBI" id="CHEBI:30616"/>
    </ligand>
</feature>
<accession>A0A1J5J605</accession>
<sequence length="317" mass="35408">MSSPQPRHQVLVVTGPTGTGKTELALKAAQTFGGEIICADSRTVYRGMDIGTAKVAGQTSRIDSGDPCTSFRTGEGIPHYLVDVVEPNQEFSVAQFQKLASDRIDELFKKKKLPILAGGTGLYIKSMVDGLDFPDTKTGGNLRAKLEKLPLLTLITELERLDPDALALVDLKNPRRVLRAVEICLLTGVPFSRQQTKHEPKWDILQVALTCPREVLYQRLDARVDAMMRSGLLEEVRSLSELFGYDASAMTGIGYKQLGAHLRGELSLTESVELIKRDTRRYAKRQMTWFRRDERIQWVENAKSALGLIRAWYSEKG</sequence>
<evidence type="ECO:0000256" key="12">
    <source>
        <dbReference type="RuleBase" id="RU003784"/>
    </source>
</evidence>
<dbReference type="NCBIfam" id="TIGR00174">
    <property type="entry name" value="miaA"/>
    <property type="match status" value="1"/>
</dbReference>
<evidence type="ECO:0000256" key="9">
    <source>
        <dbReference type="ARBA" id="ARBA00049563"/>
    </source>
</evidence>
<dbReference type="InterPro" id="IPR018022">
    <property type="entry name" value="IPT"/>
</dbReference>
<feature type="site" description="Interaction with substrate tRNA" evidence="10">
    <location>
        <position position="120"/>
    </location>
</feature>
<comment type="function">
    <text evidence="2 10 12">Catalyzes the transfer of a dimethylallyl group onto the adenine at position 37 in tRNAs that read codons beginning with uridine, leading to the formation of N6-(dimethylallyl)adenosine (i(6)A).</text>
</comment>
<protein>
    <recommendedName>
        <fullName evidence="10">tRNA dimethylallyltransferase</fullName>
        <ecNumber evidence="10">2.5.1.75</ecNumber>
    </recommendedName>
    <alternativeName>
        <fullName evidence="10">Dimethylallyl diphosphate:tRNA dimethylallyltransferase</fullName>
        <shortName evidence="10">DMAPP:tRNA dimethylallyltransferase</shortName>
        <shortName evidence="10">DMATase</shortName>
    </alternativeName>
    <alternativeName>
        <fullName evidence="10">Isopentenyl-diphosphate:tRNA isopentenyltransferase</fullName>
        <shortName evidence="10">IPP transferase</shortName>
        <shortName evidence="10">IPPT</shortName>
        <shortName evidence="10">IPTase</shortName>
    </alternativeName>
</protein>
<evidence type="ECO:0000313" key="15">
    <source>
        <dbReference type="Proteomes" id="UP000183245"/>
    </source>
</evidence>
<feature type="binding site" evidence="10">
    <location>
        <begin position="17"/>
        <end position="22"/>
    </location>
    <ligand>
        <name>substrate</name>
    </ligand>
</feature>
<dbReference type="EC" id="2.5.1.75" evidence="10"/>
<dbReference type="STRING" id="1817892.AUK40_01045"/>
<dbReference type="PANTHER" id="PTHR11088:SF60">
    <property type="entry name" value="TRNA DIMETHYLALLYLTRANSFERASE"/>
    <property type="match status" value="1"/>
</dbReference>
<comment type="caution">
    <text evidence="10">Lacks conserved residue(s) required for the propagation of feature annotation.</text>
</comment>
<evidence type="ECO:0000256" key="7">
    <source>
        <dbReference type="ARBA" id="ARBA00022840"/>
    </source>
</evidence>
<comment type="subunit">
    <text evidence="10">Monomer.</text>
</comment>
<evidence type="ECO:0000256" key="6">
    <source>
        <dbReference type="ARBA" id="ARBA00022741"/>
    </source>
</evidence>
<dbReference type="InterPro" id="IPR039657">
    <property type="entry name" value="Dimethylallyltransferase"/>
</dbReference>
<evidence type="ECO:0000256" key="3">
    <source>
        <dbReference type="ARBA" id="ARBA00005842"/>
    </source>
</evidence>